<dbReference type="STRING" id="1121420.SAMN02746098_03323"/>
<dbReference type="Proteomes" id="UP000183954">
    <property type="component" value="Unassembled WGS sequence"/>
</dbReference>
<accession>A0A1M5ZJ61</accession>
<dbReference type="OrthoDB" id="9778383at2"/>
<dbReference type="PROSITE" id="PS00455">
    <property type="entry name" value="AMP_BINDING"/>
    <property type="match status" value="1"/>
</dbReference>
<name>A0A1M5ZJ61_9FIRM</name>
<sequence length="472" mass="53393">MHLGIDRHRPDRIAAIDDTGTELSYGGLCDFALEFGSMMPRRSIVFCLCENTIGALSGYIGCLSNHIVPLLIGAAIDRKLLVHLMEVYTPAYMWMPEGLVSEFNYPILYKGYGFVLVRTEHEPYPINDDLAMLLTTSGSTGSPKLVRHKYINLVANAKNVAALFDWTKKDRAVVDLPIQYTMGLNVINSHLYAGASVLLTEHNLMSPDFWRNIKDQRATNFTGVPFSYEVLFKLRFTRMDLPYLTTFAEGGGKLTDGMFADTADYASRTGKRFFATFGTTETSARLAFLPAELANSKIGSIGQAIPGGELFLLDEKGNEIKQKEAEGELGYRGPNVTMGYAYCRDDLMLGDEWQGEYRTGDIARRDRDGCYYILGRKSRFLKLYGLRVSLDRCERLIKDEFKIDCVCTGTDKRMDIYITEDKYKDEVRRFISIKTRIIMSAYAVFIVEIIPRNESGKVQYEALDRKLALRLI</sequence>
<dbReference type="InterPro" id="IPR042099">
    <property type="entry name" value="ANL_N_sf"/>
</dbReference>
<evidence type="ECO:0000259" key="1">
    <source>
        <dbReference type="Pfam" id="PF00501"/>
    </source>
</evidence>
<keyword evidence="3" id="KW-1185">Reference proteome</keyword>
<dbReference type="InterPro" id="IPR000873">
    <property type="entry name" value="AMP-dep_synth/lig_dom"/>
</dbReference>
<dbReference type="GO" id="GO:0016874">
    <property type="term" value="F:ligase activity"/>
    <property type="evidence" value="ECO:0007669"/>
    <property type="project" value="UniProtKB-KW"/>
</dbReference>
<dbReference type="InterPro" id="IPR050237">
    <property type="entry name" value="ATP-dep_AMP-bd_enzyme"/>
</dbReference>
<keyword evidence="2" id="KW-0436">Ligase</keyword>
<protein>
    <submittedName>
        <fullName evidence="2">Acyl-CoA synthetase (AMP-forming)/AMP-acid ligase II</fullName>
    </submittedName>
</protein>
<organism evidence="2 3">
    <name type="scientific">Desulfosporosinus lacus DSM 15449</name>
    <dbReference type="NCBI Taxonomy" id="1121420"/>
    <lineage>
        <taxon>Bacteria</taxon>
        <taxon>Bacillati</taxon>
        <taxon>Bacillota</taxon>
        <taxon>Clostridia</taxon>
        <taxon>Eubacteriales</taxon>
        <taxon>Desulfitobacteriaceae</taxon>
        <taxon>Desulfosporosinus</taxon>
    </lineage>
</organism>
<dbReference type="Pfam" id="PF00501">
    <property type="entry name" value="AMP-binding"/>
    <property type="match status" value="1"/>
</dbReference>
<dbReference type="Gene3D" id="3.40.50.12780">
    <property type="entry name" value="N-terminal domain of ligase-like"/>
    <property type="match status" value="1"/>
</dbReference>
<dbReference type="InterPro" id="IPR020845">
    <property type="entry name" value="AMP-binding_CS"/>
</dbReference>
<evidence type="ECO:0000313" key="2">
    <source>
        <dbReference type="EMBL" id="SHI24252.1"/>
    </source>
</evidence>
<dbReference type="PANTHER" id="PTHR43767">
    <property type="entry name" value="LONG-CHAIN-FATTY-ACID--COA LIGASE"/>
    <property type="match status" value="1"/>
</dbReference>
<dbReference type="EMBL" id="FQXJ01000012">
    <property type="protein sequence ID" value="SHI24252.1"/>
    <property type="molecule type" value="Genomic_DNA"/>
</dbReference>
<dbReference type="SUPFAM" id="SSF56801">
    <property type="entry name" value="Acetyl-CoA synthetase-like"/>
    <property type="match status" value="1"/>
</dbReference>
<dbReference type="RefSeq" id="WP_073030832.1">
    <property type="nucleotide sequence ID" value="NZ_FQXJ01000012.1"/>
</dbReference>
<gene>
    <name evidence="2" type="ORF">SAMN02746098_03323</name>
</gene>
<proteinExistence type="predicted"/>
<feature type="domain" description="AMP-dependent synthetase/ligase" evidence="1">
    <location>
        <begin position="8"/>
        <end position="340"/>
    </location>
</feature>
<evidence type="ECO:0000313" key="3">
    <source>
        <dbReference type="Proteomes" id="UP000183954"/>
    </source>
</evidence>
<dbReference type="AlphaFoldDB" id="A0A1M5ZJ61"/>
<reference evidence="3" key="1">
    <citation type="submission" date="2016-11" db="EMBL/GenBank/DDBJ databases">
        <authorList>
            <person name="Varghese N."/>
            <person name="Submissions S."/>
        </authorList>
    </citation>
    <scope>NUCLEOTIDE SEQUENCE [LARGE SCALE GENOMIC DNA]</scope>
    <source>
        <strain evidence="3">DSM 15449</strain>
    </source>
</reference>
<dbReference type="PANTHER" id="PTHR43767:SF1">
    <property type="entry name" value="NONRIBOSOMAL PEPTIDE SYNTHASE PES1 (EUROFUNG)-RELATED"/>
    <property type="match status" value="1"/>
</dbReference>